<evidence type="ECO:0000313" key="1">
    <source>
        <dbReference type="EMBL" id="EMY16382.1"/>
    </source>
</evidence>
<evidence type="ECO:0000313" key="2">
    <source>
        <dbReference type="Proteomes" id="UP000012249"/>
    </source>
</evidence>
<sequence length="37" mass="4525">DKNWPEDYFNLFGSIRDESFSEPKKLKFTNDTKREEL</sequence>
<dbReference type="EMBL" id="AHMI02000027">
    <property type="protein sequence ID" value="EMY16382.1"/>
    <property type="molecule type" value="Genomic_DNA"/>
</dbReference>
<protein>
    <submittedName>
        <fullName evidence="1">Toxin-antitoxin system, antitoxin component, ribbon-helix-helix domain protein</fullName>
    </submittedName>
</protein>
<proteinExistence type="predicted"/>
<name>N1UB93_9LEPT</name>
<accession>N1UB93</accession>
<reference evidence="1 2" key="1">
    <citation type="submission" date="2013-02" db="EMBL/GenBank/DDBJ databases">
        <authorList>
            <person name="Harkins D.M."/>
            <person name="Durkin A.S."/>
            <person name="Brinkac L.M."/>
            <person name="Haft D.H."/>
            <person name="Selengut J.D."/>
            <person name="Sanka R."/>
            <person name="DePew J."/>
            <person name="Purushe J."/>
            <person name="Haake D.A."/>
            <person name="Matsunaga J."/>
            <person name="Vinetz J.M."/>
            <person name="Sutton G.G."/>
            <person name="Nierman W.C."/>
            <person name="Fouts D.E."/>
        </authorList>
    </citation>
    <scope>NUCLEOTIDE SEQUENCE [LARGE SCALE GENOMIC DNA]</scope>
    <source>
        <strain evidence="1 2">Ecochallenge</strain>
    </source>
</reference>
<organism evidence="1 2">
    <name type="scientific">Leptospira weilii str. Ecochallenge</name>
    <dbReference type="NCBI Taxonomy" id="1049986"/>
    <lineage>
        <taxon>Bacteria</taxon>
        <taxon>Pseudomonadati</taxon>
        <taxon>Spirochaetota</taxon>
        <taxon>Spirochaetia</taxon>
        <taxon>Leptospirales</taxon>
        <taxon>Leptospiraceae</taxon>
        <taxon>Leptospira</taxon>
    </lineage>
</organism>
<feature type="non-terminal residue" evidence="1">
    <location>
        <position position="1"/>
    </location>
</feature>
<comment type="caution">
    <text evidence="1">The sequence shown here is derived from an EMBL/GenBank/DDBJ whole genome shotgun (WGS) entry which is preliminary data.</text>
</comment>
<dbReference type="AlphaFoldDB" id="N1UB93"/>
<gene>
    <name evidence="1" type="ORF">LEP1GSC043_3838</name>
</gene>
<dbReference type="Proteomes" id="UP000012249">
    <property type="component" value="Unassembled WGS sequence"/>
</dbReference>